<evidence type="ECO:0000313" key="15">
    <source>
        <dbReference type="EMBL" id="OBQ56825.1"/>
    </source>
</evidence>
<comment type="catalytic activity">
    <reaction evidence="13">
        <text>D-ribose + ATP = D-ribose 5-phosphate + ADP + H(+)</text>
        <dbReference type="Rhea" id="RHEA:13697"/>
        <dbReference type="ChEBI" id="CHEBI:15378"/>
        <dbReference type="ChEBI" id="CHEBI:30616"/>
        <dbReference type="ChEBI" id="CHEBI:47013"/>
        <dbReference type="ChEBI" id="CHEBI:78346"/>
        <dbReference type="ChEBI" id="CHEBI:456216"/>
        <dbReference type="EC" id="2.7.1.15"/>
    </reaction>
</comment>
<evidence type="ECO:0000259" key="14">
    <source>
        <dbReference type="Pfam" id="PF00294"/>
    </source>
</evidence>
<keyword evidence="11 13" id="KW-0630">Potassium</keyword>
<dbReference type="GO" id="GO:0004747">
    <property type="term" value="F:ribokinase activity"/>
    <property type="evidence" value="ECO:0007669"/>
    <property type="project" value="UniProtKB-UniRule"/>
</dbReference>
<dbReference type="OrthoDB" id="9792663at2"/>
<dbReference type="GO" id="GO:0005524">
    <property type="term" value="F:ATP binding"/>
    <property type="evidence" value="ECO:0007669"/>
    <property type="project" value="UniProtKB-UniRule"/>
</dbReference>
<evidence type="ECO:0000256" key="6">
    <source>
        <dbReference type="ARBA" id="ARBA00022723"/>
    </source>
</evidence>
<evidence type="ECO:0000256" key="13">
    <source>
        <dbReference type="HAMAP-Rule" id="MF_01987"/>
    </source>
</evidence>
<feature type="binding site" evidence="13">
    <location>
        <position position="142"/>
    </location>
    <ligand>
        <name>substrate</name>
    </ligand>
</feature>
<dbReference type="InterPro" id="IPR029056">
    <property type="entry name" value="Ribokinase-like"/>
</dbReference>
<feature type="binding site" evidence="13">
    <location>
        <begin position="13"/>
        <end position="15"/>
    </location>
    <ligand>
        <name>substrate</name>
    </ligand>
</feature>
<feature type="binding site" evidence="13">
    <location>
        <position position="254"/>
    </location>
    <ligand>
        <name>substrate</name>
    </ligand>
</feature>
<name>A0A1B7XMW1_9BACT</name>
<sequence length="309" mass="32258">MATKKLVVLGSVNADHILQVDSFPRPGETVTGHGYRVVPGGKGANQAVAAGRLGADISLIACVGDDDFGKNMLTAFAKDNIYTSGVISLPNTPTGIAIIYVDSKGENSIGISAEANAHLLPELVEPHMSLLDNADTILMQLETPLVTIEMMAKAAHAAGKNVVLNPAPARPLPDSLLANITMITPNETETELLTGVTVTTAEDAQEAAAVFHTKGVKKVVITLGSKGAFISDESGSRIIKGFTVSPVDTTAAGDVFNGALITALLEEKNMDDAIRFAHAAAAISVTRLGAQTSIPKRDEVDIFLQGEHQ</sequence>
<dbReference type="PANTHER" id="PTHR10584">
    <property type="entry name" value="SUGAR KINASE"/>
    <property type="match status" value="1"/>
</dbReference>
<dbReference type="PROSITE" id="PS00584">
    <property type="entry name" value="PFKB_KINASES_2"/>
    <property type="match status" value="1"/>
</dbReference>
<evidence type="ECO:0000256" key="4">
    <source>
        <dbReference type="ARBA" id="ARBA00022490"/>
    </source>
</evidence>
<dbReference type="PATRIC" id="fig|1560234.3.peg.1235"/>
<dbReference type="SUPFAM" id="SSF53613">
    <property type="entry name" value="Ribokinase-like"/>
    <property type="match status" value="1"/>
</dbReference>
<dbReference type="InterPro" id="IPR011611">
    <property type="entry name" value="PfkB_dom"/>
</dbReference>
<dbReference type="UniPathway" id="UPA00916">
    <property type="reaction ID" value="UER00889"/>
</dbReference>
<keyword evidence="5 13" id="KW-0808">Transferase</keyword>
<comment type="caution">
    <text evidence="13">Lacks conserved residue(s) required for the propagation of feature annotation.</text>
</comment>
<feature type="binding site" evidence="13">
    <location>
        <position position="248"/>
    </location>
    <ligand>
        <name>K(+)</name>
        <dbReference type="ChEBI" id="CHEBI:29103"/>
    </ligand>
</feature>
<dbReference type="GO" id="GO:0046872">
    <property type="term" value="F:metal ion binding"/>
    <property type="evidence" value="ECO:0007669"/>
    <property type="project" value="UniProtKB-KW"/>
</dbReference>
<feature type="binding site" evidence="13">
    <location>
        <begin position="253"/>
        <end position="254"/>
    </location>
    <ligand>
        <name>ATP</name>
        <dbReference type="ChEBI" id="CHEBI:30616"/>
    </ligand>
</feature>
<evidence type="ECO:0000256" key="11">
    <source>
        <dbReference type="ARBA" id="ARBA00022958"/>
    </source>
</evidence>
<evidence type="ECO:0000256" key="7">
    <source>
        <dbReference type="ARBA" id="ARBA00022741"/>
    </source>
</evidence>
<dbReference type="STRING" id="1560234.SP90_01795"/>
<comment type="activity regulation">
    <text evidence="13">Activated by a monovalent cation that binds near, but not in, the active site. The most likely occupant of the site in vivo is potassium. Ion binding induces a conformational change that may alter substrate affinity.</text>
</comment>
<feature type="binding site" evidence="13">
    <location>
        <position position="287"/>
    </location>
    <ligand>
        <name>K(+)</name>
        <dbReference type="ChEBI" id="CHEBI:29103"/>
    </ligand>
</feature>
<dbReference type="HAMAP" id="MF_01987">
    <property type="entry name" value="Ribokinase"/>
    <property type="match status" value="1"/>
</dbReference>
<keyword evidence="16" id="KW-1185">Reference proteome</keyword>
<evidence type="ECO:0000313" key="16">
    <source>
        <dbReference type="Proteomes" id="UP000091979"/>
    </source>
</evidence>
<dbReference type="EMBL" id="JXMS01000002">
    <property type="protein sequence ID" value="OBQ56825.1"/>
    <property type="molecule type" value="Genomic_DNA"/>
</dbReference>
<dbReference type="GO" id="GO:0005829">
    <property type="term" value="C:cytosol"/>
    <property type="evidence" value="ECO:0007669"/>
    <property type="project" value="TreeGrafter"/>
</dbReference>
<accession>A0A1B7XMW1</accession>
<dbReference type="InterPro" id="IPR002139">
    <property type="entry name" value="Ribo/fructo_kinase"/>
</dbReference>
<feature type="binding site" evidence="13">
    <location>
        <position position="284"/>
    </location>
    <ligand>
        <name>K(+)</name>
        <dbReference type="ChEBI" id="CHEBI:29103"/>
    </ligand>
</feature>
<feature type="binding site" evidence="13">
    <location>
        <position position="186"/>
    </location>
    <ligand>
        <name>ATP</name>
        <dbReference type="ChEBI" id="CHEBI:30616"/>
    </ligand>
</feature>
<dbReference type="PANTHER" id="PTHR10584:SF166">
    <property type="entry name" value="RIBOKINASE"/>
    <property type="match status" value="1"/>
</dbReference>
<keyword evidence="6 13" id="KW-0479">Metal-binding</keyword>
<comment type="subcellular location">
    <subcellularLocation>
        <location evidence="13">Cytoplasm</location>
    </subcellularLocation>
</comment>
<keyword evidence="12 13" id="KW-0119">Carbohydrate metabolism</keyword>
<comment type="pathway">
    <text evidence="13">Carbohydrate metabolism; D-ribose degradation; D-ribose 5-phosphate from beta-D-ribopyranose: step 2/2.</text>
</comment>
<feature type="binding site" evidence="13">
    <location>
        <position position="293"/>
    </location>
    <ligand>
        <name>K(+)</name>
        <dbReference type="ChEBI" id="CHEBI:29103"/>
    </ligand>
</feature>
<dbReference type="EC" id="2.7.1.15" evidence="2 13"/>
<evidence type="ECO:0000256" key="1">
    <source>
        <dbReference type="ARBA" id="ARBA00005380"/>
    </source>
</evidence>
<evidence type="ECO:0000256" key="3">
    <source>
        <dbReference type="ARBA" id="ARBA00016943"/>
    </source>
</evidence>
<comment type="subunit">
    <text evidence="13">Homodimer.</text>
</comment>
<evidence type="ECO:0000256" key="12">
    <source>
        <dbReference type="ARBA" id="ARBA00023277"/>
    </source>
</evidence>
<dbReference type="Pfam" id="PF00294">
    <property type="entry name" value="PfkB"/>
    <property type="match status" value="1"/>
</dbReference>
<feature type="active site" description="Proton acceptor" evidence="13">
    <location>
        <position position="254"/>
    </location>
</feature>
<comment type="function">
    <text evidence="13">Catalyzes the phosphorylation of ribose at O-5 in a reaction requiring ATP and magnesium. The resulting D-ribose-5-phosphate can then be used either for sythesis of nucleotides, histidine, and tryptophan, or as a component of the pentose phosphate pathway.</text>
</comment>
<keyword evidence="10 13" id="KW-0460">Magnesium</keyword>
<protein>
    <recommendedName>
        <fullName evidence="3 13">Ribokinase</fullName>
        <shortName evidence="13">RK</shortName>
        <ecNumber evidence="2 13">2.7.1.15</ecNumber>
    </recommendedName>
</protein>
<keyword evidence="9 13" id="KW-0067">ATP-binding</keyword>
<comment type="similarity">
    <text evidence="13">Belongs to the carbohydrate kinase PfkB family. Ribokinase subfamily.</text>
</comment>
<dbReference type="InterPro" id="IPR011877">
    <property type="entry name" value="Ribokinase"/>
</dbReference>
<evidence type="ECO:0000256" key="9">
    <source>
        <dbReference type="ARBA" id="ARBA00022840"/>
    </source>
</evidence>
<feature type="binding site" evidence="13">
    <location>
        <begin position="41"/>
        <end position="45"/>
    </location>
    <ligand>
        <name>substrate</name>
    </ligand>
</feature>
<feature type="binding site" evidence="13">
    <location>
        <position position="289"/>
    </location>
    <ligand>
        <name>K(+)</name>
        <dbReference type="ChEBI" id="CHEBI:29103"/>
    </ligand>
</feature>
<dbReference type="Proteomes" id="UP000091979">
    <property type="component" value="Unassembled WGS sequence"/>
</dbReference>
<dbReference type="CDD" id="cd01174">
    <property type="entry name" value="ribokinase"/>
    <property type="match status" value="1"/>
</dbReference>
<reference evidence="15 16" key="1">
    <citation type="submission" date="2015-01" db="EMBL/GenBank/DDBJ databases">
        <title>Desulfovibrio sp. JC271 draft genome sequence.</title>
        <authorList>
            <person name="Shivani Y."/>
            <person name="Subhash Y."/>
            <person name="Sasikala C."/>
            <person name="Ramana C.V."/>
        </authorList>
    </citation>
    <scope>NUCLEOTIDE SEQUENCE [LARGE SCALE GENOMIC DNA]</scope>
    <source>
        <strain evidence="15 16">JC271</strain>
    </source>
</reference>
<evidence type="ECO:0000256" key="8">
    <source>
        <dbReference type="ARBA" id="ARBA00022777"/>
    </source>
</evidence>
<keyword evidence="8 13" id="KW-0418">Kinase</keyword>
<keyword evidence="7 13" id="KW-0547">Nucleotide-binding</keyword>
<feature type="domain" description="Carbohydrate kinase PfkB" evidence="14">
    <location>
        <begin position="4"/>
        <end position="296"/>
    </location>
</feature>
<feature type="binding site" evidence="13">
    <location>
        <position position="278"/>
    </location>
    <ligand>
        <name>ATP</name>
        <dbReference type="ChEBI" id="CHEBI:30616"/>
    </ligand>
</feature>
<dbReference type="NCBIfam" id="TIGR02152">
    <property type="entry name" value="D_ribokin_bact"/>
    <property type="match status" value="1"/>
</dbReference>
<proteinExistence type="inferred from homology"/>
<dbReference type="RefSeq" id="WP_066851945.1">
    <property type="nucleotide sequence ID" value="NZ_JXMS01000002.1"/>
</dbReference>
<evidence type="ECO:0000256" key="10">
    <source>
        <dbReference type="ARBA" id="ARBA00022842"/>
    </source>
</evidence>
<dbReference type="AlphaFoldDB" id="A0A1B7XMW1"/>
<dbReference type="InterPro" id="IPR002173">
    <property type="entry name" value="Carboh/pur_kinase_PfkB_CS"/>
</dbReference>
<keyword evidence="4 13" id="KW-0963">Cytoplasm</keyword>
<evidence type="ECO:0000256" key="2">
    <source>
        <dbReference type="ARBA" id="ARBA00012035"/>
    </source>
</evidence>
<dbReference type="Gene3D" id="3.40.1190.20">
    <property type="match status" value="1"/>
</dbReference>
<dbReference type="PRINTS" id="PR00990">
    <property type="entry name" value="RIBOKINASE"/>
</dbReference>
<feature type="binding site" evidence="13">
    <location>
        <begin position="222"/>
        <end position="227"/>
    </location>
    <ligand>
        <name>ATP</name>
        <dbReference type="ChEBI" id="CHEBI:30616"/>
    </ligand>
</feature>
<comment type="caution">
    <text evidence="15">The sequence shown here is derived from an EMBL/GenBank/DDBJ whole genome shotgun (WGS) entry which is preliminary data.</text>
</comment>
<dbReference type="FunFam" id="3.40.1190.20:FF:000012">
    <property type="entry name" value="Ribokinase"/>
    <property type="match status" value="1"/>
</dbReference>
<comment type="cofactor">
    <cofactor evidence="13">
        <name>Mg(2+)</name>
        <dbReference type="ChEBI" id="CHEBI:18420"/>
    </cofactor>
    <text evidence="13">Requires a divalent cation, most likely magnesium in vivo, as an electrophilic catalyst to aid phosphoryl group transfer. It is the chelate of the metal and the nucleotide that is the actual substrate.</text>
</comment>
<dbReference type="GO" id="GO:0019303">
    <property type="term" value="P:D-ribose catabolic process"/>
    <property type="evidence" value="ECO:0007669"/>
    <property type="project" value="UniProtKB-UniRule"/>
</dbReference>
<gene>
    <name evidence="13" type="primary">rbsK</name>
    <name evidence="15" type="ORF">SP90_01795</name>
</gene>
<comment type="similarity">
    <text evidence="1">Belongs to the carbohydrate kinase pfkB family.</text>
</comment>
<organism evidence="15 16">
    <name type="scientific">Halodesulfovibrio spirochaetisodalis</name>
    <dbReference type="NCBI Taxonomy" id="1560234"/>
    <lineage>
        <taxon>Bacteria</taxon>
        <taxon>Pseudomonadati</taxon>
        <taxon>Thermodesulfobacteriota</taxon>
        <taxon>Desulfovibrionia</taxon>
        <taxon>Desulfovibrionales</taxon>
        <taxon>Desulfovibrionaceae</taxon>
        <taxon>Halodesulfovibrio</taxon>
    </lineage>
</organism>
<evidence type="ECO:0000256" key="5">
    <source>
        <dbReference type="ARBA" id="ARBA00022679"/>
    </source>
</evidence>
<dbReference type="NCBIfam" id="NF008353">
    <property type="entry name" value="PRK11142.1"/>
    <property type="match status" value="1"/>
</dbReference>
<feature type="binding site" evidence="13">
    <location>
        <position position="250"/>
    </location>
    <ligand>
        <name>K(+)</name>
        <dbReference type="ChEBI" id="CHEBI:29103"/>
    </ligand>
</feature>